<keyword evidence="2" id="KW-1185">Reference proteome</keyword>
<comment type="caution">
    <text evidence="1">The sequence shown here is derived from an EMBL/GenBank/DDBJ whole genome shotgun (WGS) entry which is preliminary data.</text>
</comment>
<dbReference type="EMBL" id="JAUSUV010000007">
    <property type="protein sequence ID" value="MDQ0417578.1"/>
    <property type="molecule type" value="Genomic_DNA"/>
</dbReference>
<dbReference type="Proteomes" id="UP001238450">
    <property type="component" value="Unassembled WGS sequence"/>
</dbReference>
<sequence length="75" mass="8885">MEVKIRECRSYNQLFEAVHKLEHEVYTLRDITILYYQKHEIMLILKSGVSTPVAAFNTTEICNHEKLIREILHAI</sequence>
<name>A0AAJ1WSN8_9BACL</name>
<evidence type="ECO:0000313" key="2">
    <source>
        <dbReference type="Proteomes" id="UP001238450"/>
    </source>
</evidence>
<organism evidence="1 2">
    <name type="scientific">Croceifilum oryzae</name>
    <dbReference type="NCBI Taxonomy" id="1553429"/>
    <lineage>
        <taxon>Bacteria</taxon>
        <taxon>Bacillati</taxon>
        <taxon>Bacillota</taxon>
        <taxon>Bacilli</taxon>
        <taxon>Bacillales</taxon>
        <taxon>Thermoactinomycetaceae</taxon>
        <taxon>Croceifilum</taxon>
    </lineage>
</organism>
<gene>
    <name evidence="1" type="ORF">J2Z48_001751</name>
</gene>
<proteinExistence type="predicted"/>
<dbReference type="AlphaFoldDB" id="A0AAJ1WSN8"/>
<dbReference type="RefSeq" id="WP_307252719.1">
    <property type="nucleotide sequence ID" value="NZ_JAUSUV010000007.1"/>
</dbReference>
<reference evidence="1 2" key="1">
    <citation type="submission" date="2023-07" db="EMBL/GenBank/DDBJ databases">
        <title>Genomic Encyclopedia of Type Strains, Phase IV (KMG-IV): sequencing the most valuable type-strain genomes for metagenomic binning, comparative biology and taxonomic classification.</title>
        <authorList>
            <person name="Goeker M."/>
        </authorList>
    </citation>
    <scope>NUCLEOTIDE SEQUENCE [LARGE SCALE GENOMIC DNA]</scope>
    <source>
        <strain evidence="1 2">DSM 46876</strain>
    </source>
</reference>
<evidence type="ECO:0000313" key="1">
    <source>
        <dbReference type="EMBL" id="MDQ0417578.1"/>
    </source>
</evidence>
<accession>A0AAJ1WSN8</accession>
<protein>
    <submittedName>
        <fullName evidence="1">Uncharacterized protein</fullName>
    </submittedName>
</protein>